<accession>A0A176VLT8</accession>
<keyword evidence="3" id="KW-0808">Transferase</keyword>
<feature type="compositionally biased region" description="Acidic residues" evidence="6">
    <location>
        <begin position="112"/>
        <end position="121"/>
    </location>
</feature>
<dbReference type="PANTHER" id="PTHR48261:SF2">
    <property type="entry name" value="ACETYLGLUCOSAMINYLTRANSFERASE"/>
    <property type="match status" value="1"/>
</dbReference>
<gene>
    <name evidence="8" type="ORF">AXG93_3256s1620</name>
</gene>
<evidence type="ECO:0000256" key="1">
    <source>
        <dbReference type="ARBA" id="ARBA00004370"/>
    </source>
</evidence>
<comment type="caution">
    <text evidence="8">The sequence shown here is derived from an EMBL/GenBank/DDBJ whole genome shotgun (WGS) entry which is preliminary data.</text>
</comment>
<feature type="domain" description="Glycosyl transferase 64" evidence="7">
    <location>
        <begin position="152"/>
        <end position="400"/>
    </location>
</feature>
<keyword evidence="4" id="KW-0472">Membrane</keyword>
<feature type="region of interest" description="Disordered" evidence="6">
    <location>
        <begin position="345"/>
        <end position="374"/>
    </location>
</feature>
<name>A0A176VLT8_MARPO</name>
<feature type="region of interest" description="Disordered" evidence="6">
    <location>
        <begin position="1"/>
        <end position="20"/>
    </location>
</feature>
<dbReference type="SUPFAM" id="SSF53448">
    <property type="entry name" value="Nucleotide-diphospho-sugar transferases"/>
    <property type="match status" value="3"/>
</dbReference>
<dbReference type="GO" id="GO:0016757">
    <property type="term" value="F:glycosyltransferase activity"/>
    <property type="evidence" value="ECO:0007669"/>
    <property type="project" value="InterPro"/>
</dbReference>
<evidence type="ECO:0000256" key="5">
    <source>
        <dbReference type="ARBA" id="ARBA00023157"/>
    </source>
</evidence>
<sequence length="1062" mass="121681">MRSSVGHETMPLKRSLSSGRAGQNGRWALLALVCLIFVGLLWLAPVEEGDEEFRKTEDWSDEVERQLGDVDAKRGVSKLSGSETAVWAGEDGLPDSTSSHKRHGGRRREAIADEDEEERTDDGDKATGEVEDSELCDRTNYPAAWELKSDQLTILINGFAEARLPLLQKHVRMYSMIPIVNSIYILWSNISTPAELLEEANFESLGAPIYLVRQKSTSLNDRFLPRSYIKTRAVMICDDDITVDPKSLTFALDVWREEQGRIVGFFPRSHAYELDSKSWMYVKQQGKYSIMLTKLMILATEYLYLYTCEIPKGVKEYVDDGMNCEDIAMNFVVSSHSGKGPLLVEGKPRDWGDTRNTDDEELSAGALSGRGGHRKNRGDCITAFQKFWNGMELKFSYTKAVSQLEEQVYCDKFGYLIDCDKQVTSKREARRYAGEHVVSYTHRYAYATFLPSDSHLNLSLLLAQSLRSSGTVHDLVLLVDPSCTVIRKNHVIYEHYDEVVMLQTPQGLDFKNQLGKLNAWLLTDYHKVVYLEIDSLVLANLDHLFMLSEPAAAPRVFMPGKFSTGLLVLKPSNATYNQLLKSLSRVRMLTGRRRQYLLNSHFSGWFQMPVENRLPARYNTPVVFSKQLRVPIWFDVNRAFELLGPPMVLRYGNSRISSRHVDPSYGIVNSWCVSRFRLFEALQDNDFHPMDEENMTFFSWMPVEKWNASDMTWPPKPPVNPTSITFSVEKSELREAFVTVLWKEETLSLAGWAESFYHHHPVRSGRKMILLVSSFVDPEYYAEYRSYFDEIRVVSRVLSNGRTAHGSFTLLHLWNQTDYDKLVYVASTSLFVDNCNSLLDHNPFAAVPSIFPPDSFSTEVMVIQPDEQTFSILQKKLSTYDYPSQPVEQFLNGHYNDWYHRSALHRISPYYSVSMAFDSHLRNSPLPWKVLSFNLDWLPNEEANVTRLWKRTDKHNKCVIYDWLLFDAKSSFIEGEFQTQGLISIRGKSLTNLTLMYVQDAACGCWDQDDVNEVSTNITGGQGDALSHILRLFHDIDSNQHEFGLVSNSQQSVYERFLLCTR</sequence>
<evidence type="ECO:0000259" key="7">
    <source>
        <dbReference type="Pfam" id="PF09258"/>
    </source>
</evidence>
<reference evidence="8" key="1">
    <citation type="submission" date="2016-03" db="EMBL/GenBank/DDBJ databases">
        <title>Mechanisms controlling the formation of the plant cell surface in tip-growing cells are functionally conserved among land plants.</title>
        <authorList>
            <person name="Honkanen S."/>
            <person name="Jones V.A."/>
            <person name="Morieri G."/>
            <person name="Champion C."/>
            <person name="Hetherington A.J."/>
            <person name="Kelly S."/>
            <person name="Saint-Marcoux D."/>
            <person name="Proust H."/>
            <person name="Prescott H."/>
            <person name="Dolan L."/>
        </authorList>
    </citation>
    <scope>NUCLEOTIDE SEQUENCE [LARGE SCALE GENOMIC DNA]</scope>
    <source>
        <tissue evidence="8">Whole gametophyte</tissue>
    </source>
</reference>
<evidence type="ECO:0000256" key="3">
    <source>
        <dbReference type="ARBA" id="ARBA00022679"/>
    </source>
</evidence>
<feature type="region of interest" description="Disordered" evidence="6">
    <location>
        <begin position="87"/>
        <end position="132"/>
    </location>
</feature>
<dbReference type="AlphaFoldDB" id="A0A176VLT8"/>
<dbReference type="InterPro" id="IPR004263">
    <property type="entry name" value="Exostosin"/>
</dbReference>
<evidence type="ECO:0000313" key="9">
    <source>
        <dbReference type="Proteomes" id="UP000077202"/>
    </source>
</evidence>
<evidence type="ECO:0000256" key="6">
    <source>
        <dbReference type="SAM" id="MobiDB-lite"/>
    </source>
</evidence>
<dbReference type="Gene3D" id="3.90.550.10">
    <property type="entry name" value="Spore Coat Polysaccharide Biosynthesis Protein SpsA, Chain A"/>
    <property type="match status" value="3"/>
</dbReference>
<dbReference type="PANTHER" id="PTHR48261">
    <property type="entry name" value="ACETYLGLUCOSAMINYLTRANSFERASE"/>
    <property type="match status" value="1"/>
</dbReference>
<organism evidence="8 9">
    <name type="scientific">Marchantia polymorpha subsp. ruderalis</name>
    <dbReference type="NCBI Taxonomy" id="1480154"/>
    <lineage>
        <taxon>Eukaryota</taxon>
        <taxon>Viridiplantae</taxon>
        <taxon>Streptophyta</taxon>
        <taxon>Embryophyta</taxon>
        <taxon>Marchantiophyta</taxon>
        <taxon>Marchantiopsida</taxon>
        <taxon>Marchantiidae</taxon>
        <taxon>Marchantiales</taxon>
        <taxon>Marchantiaceae</taxon>
        <taxon>Marchantia</taxon>
    </lineage>
</organism>
<dbReference type="Proteomes" id="UP000077202">
    <property type="component" value="Unassembled WGS sequence"/>
</dbReference>
<dbReference type="InterPro" id="IPR029044">
    <property type="entry name" value="Nucleotide-diphossugar_trans"/>
</dbReference>
<keyword evidence="5" id="KW-1015">Disulfide bond</keyword>
<comment type="similarity">
    <text evidence="2">Belongs to the glycosyltransferase 64 family.</text>
</comment>
<feature type="compositionally biased region" description="Basic and acidic residues" evidence="6">
    <location>
        <begin position="346"/>
        <end position="357"/>
    </location>
</feature>
<protein>
    <recommendedName>
        <fullName evidence="7">Glycosyl transferase 64 domain-containing protein</fullName>
    </recommendedName>
</protein>
<dbReference type="GO" id="GO:0016020">
    <property type="term" value="C:membrane"/>
    <property type="evidence" value="ECO:0007669"/>
    <property type="project" value="UniProtKB-SubCell"/>
</dbReference>
<evidence type="ECO:0000313" key="8">
    <source>
        <dbReference type="EMBL" id="OAE20915.1"/>
    </source>
</evidence>
<dbReference type="Pfam" id="PF09258">
    <property type="entry name" value="Glyco_transf_64"/>
    <property type="match status" value="1"/>
</dbReference>
<keyword evidence="9" id="KW-1185">Reference proteome</keyword>
<evidence type="ECO:0000256" key="4">
    <source>
        <dbReference type="ARBA" id="ARBA00023136"/>
    </source>
</evidence>
<dbReference type="InterPro" id="IPR015338">
    <property type="entry name" value="GT64_dom"/>
</dbReference>
<proteinExistence type="inferred from homology"/>
<evidence type="ECO:0000256" key="2">
    <source>
        <dbReference type="ARBA" id="ARBA00008700"/>
    </source>
</evidence>
<dbReference type="EMBL" id="LVLJ01003561">
    <property type="protein sequence ID" value="OAE20915.1"/>
    <property type="molecule type" value="Genomic_DNA"/>
</dbReference>
<comment type="subcellular location">
    <subcellularLocation>
        <location evidence="1">Membrane</location>
    </subcellularLocation>
</comment>